<evidence type="ECO:0000256" key="3">
    <source>
        <dbReference type="ARBA" id="ARBA00022729"/>
    </source>
</evidence>
<organism evidence="8 9">
    <name type="scientific">Mucor saturninus</name>
    <dbReference type="NCBI Taxonomy" id="64648"/>
    <lineage>
        <taxon>Eukaryota</taxon>
        <taxon>Fungi</taxon>
        <taxon>Fungi incertae sedis</taxon>
        <taxon>Mucoromycota</taxon>
        <taxon>Mucoromycotina</taxon>
        <taxon>Mucoromycetes</taxon>
        <taxon>Mucorales</taxon>
        <taxon>Mucorineae</taxon>
        <taxon>Mucoraceae</taxon>
        <taxon>Mucor</taxon>
    </lineage>
</organism>
<gene>
    <name evidence="8" type="ORF">INT47_007007</name>
</gene>
<accession>A0A8H7QGH4</accession>
<dbReference type="Proteomes" id="UP000603453">
    <property type="component" value="Unassembled WGS sequence"/>
</dbReference>
<dbReference type="SUPFAM" id="SSF52743">
    <property type="entry name" value="Subtilisin-like"/>
    <property type="match status" value="1"/>
</dbReference>
<keyword evidence="3" id="KW-0732">Signal</keyword>
<evidence type="ECO:0000256" key="4">
    <source>
        <dbReference type="ARBA" id="ARBA00022801"/>
    </source>
</evidence>
<keyword evidence="5" id="KW-0720">Serine protease</keyword>
<dbReference type="PROSITE" id="PS51892">
    <property type="entry name" value="SUBTILASE"/>
    <property type="match status" value="1"/>
</dbReference>
<dbReference type="OrthoDB" id="10256524at2759"/>
<keyword evidence="4" id="KW-0378">Hydrolase</keyword>
<protein>
    <recommendedName>
        <fullName evidence="7">C5a peptidase/Subtilisin-like protease SBT2-like Fn3-like domain-containing protein</fullName>
    </recommendedName>
</protein>
<comment type="caution">
    <text evidence="8">The sequence shown here is derived from an EMBL/GenBank/DDBJ whole genome shotgun (WGS) entry which is preliminary data.</text>
</comment>
<keyword evidence="2" id="KW-0645">Protease</keyword>
<evidence type="ECO:0000259" key="7">
    <source>
        <dbReference type="Pfam" id="PF06280"/>
    </source>
</evidence>
<dbReference type="Gene3D" id="2.60.40.10">
    <property type="entry name" value="Immunoglobulins"/>
    <property type="match status" value="1"/>
</dbReference>
<dbReference type="AlphaFoldDB" id="A0A8H7QGH4"/>
<dbReference type="InterPro" id="IPR023828">
    <property type="entry name" value="Peptidase_S8_Ser-AS"/>
</dbReference>
<dbReference type="GO" id="GO:0004252">
    <property type="term" value="F:serine-type endopeptidase activity"/>
    <property type="evidence" value="ECO:0007669"/>
    <property type="project" value="InterPro"/>
</dbReference>
<comment type="similarity">
    <text evidence="1 6">Belongs to the peptidase S8 family.</text>
</comment>
<dbReference type="InterPro" id="IPR013783">
    <property type="entry name" value="Ig-like_fold"/>
</dbReference>
<evidence type="ECO:0000256" key="1">
    <source>
        <dbReference type="ARBA" id="ARBA00011073"/>
    </source>
</evidence>
<dbReference type="Gene3D" id="3.40.50.200">
    <property type="entry name" value="Peptidase S8/S53 domain"/>
    <property type="match status" value="1"/>
</dbReference>
<evidence type="ECO:0000313" key="8">
    <source>
        <dbReference type="EMBL" id="KAG2191295.1"/>
    </source>
</evidence>
<evidence type="ECO:0000256" key="5">
    <source>
        <dbReference type="ARBA" id="ARBA00022825"/>
    </source>
</evidence>
<evidence type="ECO:0000256" key="2">
    <source>
        <dbReference type="ARBA" id="ARBA00022670"/>
    </source>
</evidence>
<feature type="non-terminal residue" evidence="8">
    <location>
        <position position="1"/>
    </location>
</feature>
<evidence type="ECO:0000313" key="9">
    <source>
        <dbReference type="Proteomes" id="UP000603453"/>
    </source>
</evidence>
<dbReference type="GO" id="GO:0006508">
    <property type="term" value="P:proteolysis"/>
    <property type="evidence" value="ECO:0007669"/>
    <property type="project" value="UniProtKB-KW"/>
</dbReference>
<evidence type="ECO:0000256" key="6">
    <source>
        <dbReference type="PROSITE-ProRule" id="PRU01240"/>
    </source>
</evidence>
<dbReference type="EMBL" id="JAEPRD010000440">
    <property type="protein sequence ID" value="KAG2191295.1"/>
    <property type="molecule type" value="Genomic_DNA"/>
</dbReference>
<dbReference type="InterPro" id="IPR036852">
    <property type="entry name" value="Peptidase_S8/S53_dom_sf"/>
</dbReference>
<name>A0A8H7QGH4_9FUNG</name>
<proteinExistence type="inferred from homology"/>
<dbReference type="PROSITE" id="PS00138">
    <property type="entry name" value="SUBTILASE_SER"/>
    <property type="match status" value="1"/>
</dbReference>
<dbReference type="Pfam" id="PF06280">
    <property type="entry name" value="fn3_5"/>
    <property type="match status" value="1"/>
</dbReference>
<feature type="domain" description="C5a peptidase/Subtilisin-like protease SBT2-like Fn3-like" evidence="7">
    <location>
        <begin position="77"/>
        <end position="194"/>
    </location>
</feature>
<keyword evidence="9" id="KW-1185">Reference proteome</keyword>
<dbReference type="InterPro" id="IPR010435">
    <property type="entry name" value="C5a/SBT2-like_Fn3"/>
</dbReference>
<comment type="caution">
    <text evidence="6">Lacks conserved residue(s) required for the propagation of feature annotation.</text>
</comment>
<dbReference type="GO" id="GO:0016020">
    <property type="term" value="C:membrane"/>
    <property type="evidence" value="ECO:0007669"/>
    <property type="project" value="InterPro"/>
</dbReference>
<sequence>GTSMAAPYVAGSVALYVKSQGTTKQSTSFIYEQFQNYAYPVKVAHSNITDSPMRQGAGLVQVYDAITQTTHVSPAQISFNDTATTNYRTKTLTITNRGAQTIAYELINEVATGIAPYDVAASGYTPLEPAVDTTAEAGIKFSIKTFKLYPGNSQKVTVTVIPPKTNPADHIFYGGNIRVISKQQNLSLDTKIPYFGKVGITKTLPIFDTDGFPVIIDPQSNLYGPNDTFTYDRANKATRPISTVRLLTPTKRIKADLIDATTQKVLGEFFTGYQYMGRDLLVENNQYTTVFWDGNYVPASLAGVTDSIPAPAGTYLWRLSALKLLGDEANKNDWETWTSGPIVLKN</sequence>
<reference evidence="8" key="1">
    <citation type="submission" date="2020-12" db="EMBL/GenBank/DDBJ databases">
        <title>Metabolic potential, ecology and presence of endohyphal bacteria is reflected in genomic diversity of Mucoromycotina.</title>
        <authorList>
            <person name="Muszewska A."/>
            <person name="Okrasinska A."/>
            <person name="Steczkiewicz K."/>
            <person name="Drgas O."/>
            <person name="Orlowska M."/>
            <person name="Perlinska-Lenart U."/>
            <person name="Aleksandrzak-Piekarczyk T."/>
            <person name="Szatraj K."/>
            <person name="Zielenkiewicz U."/>
            <person name="Pilsyk S."/>
            <person name="Malc E."/>
            <person name="Mieczkowski P."/>
            <person name="Kruszewska J.S."/>
            <person name="Biernat P."/>
            <person name="Pawlowska J."/>
        </authorList>
    </citation>
    <scope>NUCLEOTIDE SEQUENCE</scope>
    <source>
        <strain evidence="8">WA0000017839</strain>
    </source>
</reference>